<dbReference type="Proteomes" id="UP000000323">
    <property type="component" value="Chromosome 1"/>
</dbReference>
<dbReference type="HOGENOM" id="CLU_1420858_0_0_0"/>
<protein>
    <submittedName>
        <fullName evidence="1">Uncharacterized protein</fullName>
    </submittedName>
</protein>
<sequence>MSYILGIRILGRNKLMWIENHTSASLSAPSYCLIDVANEGLRWARIVCTARNLAKINVESHASIQMFVTEPSPPEEDAVVQSLVREIQSTAGTTVNTSLDPLLRFLRIEINTDDSDLTSKIKEISSRLGIAILVNKPQLQRLYIPKLGEKIAWRGQEYKVAKLNLYQQTVILISEEGQAQQIRLSDLAGHS</sequence>
<name>D1CBV3_THET1</name>
<dbReference type="RefSeq" id="WP_012875303.1">
    <property type="nucleotide sequence ID" value="NC_013525.1"/>
</dbReference>
<keyword evidence="2" id="KW-1185">Reference proteome</keyword>
<reference evidence="2" key="1">
    <citation type="journal article" date="2010" name="Stand. Genomic Sci.">
        <title>Complete genome sequence of 'Thermobaculum terrenum' type strain (YNP1).</title>
        <authorList>
            <person name="Kiss H."/>
            <person name="Cleland D."/>
            <person name="Lapidus A."/>
            <person name="Lucas S."/>
            <person name="Glavina Del Rio T."/>
            <person name="Nolan M."/>
            <person name="Tice H."/>
            <person name="Han C."/>
            <person name="Goodwin L."/>
            <person name="Pitluck S."/>
            <person name="Liolios K."/>
            <person name="Ivanova N."/>
            <person name="Mavromatis K."/>
            <person name="Ovchinnikova G."/>
            <person name="Pati A."/>
            <person name="Chen A."/>
            <person name="Palaniappan K."/>
            <person name="Land M."/>
            <person name="Hauser L."/>
            <person name="Chang Y."/>
            <person name="Jeffries C."/>
            <person name="Lu M."/>
            <person name="Brettin T."/>
            <person name="Detter J."/>
            <person name="Goker M."/>
            <person name="Tindall B."/>
            <person name="Beck B."/>
            <person name="McDermott T."/>
            <person name="Woyke T."/>
            <person name="Bristow J."/>
            <person name="Eisen J."/>
            <person name="Markowitz V."/>
            <person name="Hugenholtz P."/>
            <person name="Kyrpides N."/>
            <person name="Klenk H."/>
            <person name="Cheng J."/>
        </authorList>
    </citation>
    <scope>NUCLEOTIDE SEQUENCE [LARGE SCALE GENOMIC DNA]</scope>
    <source>
        <strain evidence="2">ATCC BAA-798 / YNP1</strain>
    </source>
</reference>
<dbReference type="EMBL" id="CP001825">
    <property type="protein sequence ID" value="ACZ42268.1"/>
    <property type="molecule type" value="Genomic_DNA"/>
</dbReference>
<proteinExistence type="predicted"/>
<organism evidence="1 2">
    <name type="scientific">Thermobaculum terrenum (strain ATCC BAA-798 / CCMEE 7001 / YNP1)</name>
    <dbReference type="NCBI Taxonomy" id="525904"/>
    <lineage>
        <taxon>Bacteria</taxon>
        <taxon>Bacillati</taxon>
        <taxon>Chloroflexota</taxon>
        <taxon>Chloroflexia</taxon>
        <taxon>Candidatus Thermobaculales</taxon>
        <taxon>Candidatus Thermobaculaceae</taxon>
        <taxon>Thermobaculum</taxon>
    </lineage>
</organism>
<evidence type="ECO:0000313" key="1">
    <source>
        <dbReference type="EMBL" id="ACZ42268.1"/>
    </source>
</evidence>
<evidence type="ECO:0000313" key="2">
    <source>
        <dbReference type="Proteomes" id="UP000000323"/>
    </source>
</evidence>
<gene>
    <name evidence="1" type="ordered locus">Tter_1361</name>
</gene>
<dbReference type="STRING" id="525904.Tter_1361"/>
<dbReference type="KEGG" id="ttr:Tter_1361"/>
<dbReference type="AlphaFoldDB" id="D1CBV3"/>
<accession>D1CBV3</accession>